<evidence type="ECO:0000313" key="5">
    <source>
        <dbReference type="Proteomes" id="UP000247973"/>
    </source>
</evidence>
<dbReference type="PANTHER" id="PTHR42953">
    <property type="entry name" value="HIGH-AFFINITY ZINC UPTAKE SYSTEM PROTEIN ZNUA-RELATED"/>
    <property type="match status" value="1"/>
</dbReference>
<dbReference type="OrthoDB" id="9810636at2"/>
<dbReference type="GO" id="GO:0046872">
    <property type="term" value="F:metal ion binding"/>
    <property type="evidence" value="ECO:0007669"/>
    <property type="project" value="InterPro"/>
</dbReference>
<dbReference type="PANTHER" id="PTHR42953:SF3">
    <property type="entry name" value="HIGH-AFFINITY ZINC UPTAKE SYSTEM PROTEIN ZNUA"/>
    <property type="match status" value="1"/>
</dbReference>
<keyword evidence="5" id="KW-1185">Reference proteome</keyword>
<comment type="caution">
    <text evidence="4">The sequence shown here is derived from an EMBL/GenBank/DDBJ whole genome shotgun (WGS) entry which is preliminary data.</text>
</comment>
<name>A0A2V3PRR3_9BACT</name>
<sequence length="287" mass="32136">MKYIIYTLSLLLLTLSGCKPTHKDSDNKLSVSIEPQKYFLEAIVGNKYTINTAIPAGSNPESYDPSPSQMVNIGKSRMFFKVGNLGFENTWLNNISINNPNLQIVDCSVGIPIIMDDHGHEGHSHQGSDPHIWSSPSTALIISKNMFNSIIESDPSNNDYYLDRFTDLEKVILATDSTIRSYLSQAPSKSFVIFHPALSYFADQYGLTQYSIEVEGKNPTPQQMSELIQQAKKDNVKVVFVQEEYDKKNAEPIAKEIGAEIVSINPLSYSWNEELIKIAKAIAQKHD</sequence>
<dbReference type="Proteomes" id="UP000247973">
    <property type="component" value="Unassembled WGS sequence"/>
</dbReference>
<dbReference type="EMBL" id="QICL01000028">
    <property type="protein sequence ID" value="PXV60943.1"/>
    <property type="molecule type" value="Genomic_DNA"/>
</dbReference>
<dbReference type="AlphaFoldDB" id="A0A2V3PRR3"/>
<comment type="similarity">
    <text evidence="1">Belongs to the bacterial solute-binding protein 9 family.</text>
</comment>
<dbReference type="InterPro" id="IPR006129">
    <property type="entry name" value="AdhesinB"/>
</dbReference>
<dbReference type="PRINTS" id="PR00691">
    <property type="entry name" value="ADHESINB"/>
</dbReference>
<dbReference type="Pfam" id="PF01297">
    <property type="entry name" value="ZnuA"/>
    <property type="match status" value="1"/>
</dbReference>
<evidence type="ECO:0000256" key="1">
    <source>
        <dbReference type="ARBA" id="ARBA00011028"/>
    </source>
</evidence>
<dbReference type="Gene3D" id="3.40.50.1980">
    <property type="entry name" value="Nitrogenase molybdenum iron protein domain"/>
    <property type="match status" value="2"/>
</dbReference>
<dbReference type="RefSeq" id="WP_110312004.1">
    <property type="nucleotide sequence ID" value="NZ_QICL01000028.1"/>
</dbReference>
<gene>
    <name evidence="4" type="ORF">CLV62_12831</name>
</gene>
<dbReference type="GO" id="GO:0030001">
    <property type="term" value="P:metal ion transport"/>
    <property type="evidence" value="ECO:0007669"/>
    <property type="project" value="InterPro"/>
</dbReference>
<protein>
    <submittedName>
        <fullName evidence="4">Zinc transport system substrate-binding protein</fullName>
    </submittedName>
</protein>
<proteinExistence type="inferred from homology"/>
<reference evidence="4 5" key="1">
    <citation type="submission" date="2018-03" db="EMBL/GenBank/DDBJ databases">
        <title>Genomic Encyclopedia of Archaeal and Bacterial Type Strains, Phase II (KMG-II): from individual species to whole genera.</title>
        <authorList>
            <person name="Goeker M."/>
        </authorList>
    </citation>
    <scope>NUCLEOTIDE SEQUENCE [LARGE SCALE GENOMIC DNA]</scope>
    <source>
        <strain evidence="4 5">DSM 100214</strain>
    </source>
</reference>
<evidence type="ECO:0000256" key="2">
    <source>
        <dbReference type="ARBA" id="ARBA00022448"/>
    </source>
</evidence>
<evidence type="ECO:0000313" key="4">
    <source>
        <dbReference type="EMBL" id="PXV60943.1"/>
    </source>
</evidence>
<accession>A0A2V3PRR3</accession>
<dbReference type="InterPro" id="IPR006127">
    <property type="entry name" value="ZnuA-like"/>
</dbReference>
<keyword evidence="2" id="KW-0813">Transport</keyword>
<dbReference type="InterPro" id="IPR050492">
    <property type="entry name" value="Bact_metal-bind_prot9"/>
</dbReference>
<evidence type="ECO:0000256" key="3">
    <source>
        <dbReference type="ARBA" id="ARBA00022729"/>
    </source>
</evidence>
<organism evidence="4 5">
    <name type="scientific">Dysgonomonas alginatilytica</name>
    <dbReference type="NCBI Taxonomy" id="1605892"/>
    <lineage>
        <taxon>Bacteria</taxon>
        <taxon>Pseudomonadati</taxon>
        <taxon>Bacteroidota</taxon>
        <taxon>Bacteroidia</taxon>
        <taxon>Bacteroidales</taxon>
        <taxon>Dysgonomonadaceae</taxon>
        <taxon>Dysgonomonas</taxon>
    </lineage>
</organism>
<dbReference type="PROSITE" id="PS51257">
    <property type="entry name" value="PROKAR_LIPOPROTEIN"/>
    <property type="match status" value="1"/>
</dbReference>
<dbReference type="GO" id="GO:0007155">
    <property type="term" value="P:cell adhesion"/>
    <property type="evidence" value="ECO:0007669"/>
    <property type="project" value="InterPro"/>
</dbReference>
<keyword evidence="3" id="KW-0732">Signal</keyword>
<dbReference type="SUPFAM" id="SSF53807">
    <property type="entry name" value="Helical backbone' metal receptor"/>
    <property type="match status" value="1"/>
</dbReference>